<dbReference type="Pfam" id="PF00754">
    <property type="entry name" value="F5_F8_type_C"/>
    <property type="match status" value="1"/>
</dbReference>
<name>A0AAN9VNG7_9ORTH</name>
<keyword evidence="7" id="KW-1185">Reference proteome</keyword>
<organism evidence="6 7">
    <name type="scientific">Gryllus longicercus</name>
    <dbReference type="NCBI Taxonomy" id="2509291"/>
    <lineage>
        <taxon>Eukaryota</taxon>
        <taxon>Metazoa</taxon>
        <taxon>Ecdysozoa</taxon>
        <taxon>Arthropoda</taxon>
        <taxon>Hexapoda</taxon>
        <taxon>Insecta</taxon>
        <taxon>Pterygota</taxon>
        <taxon>Neoptera</taxon>
        <taxon>Polyneoptera</taxon>
        <taxon>Orthoptera</taxon>
        <taxon>Ensifera</taxon>
        <taxon>Gryllidea</taxon>
        <taxon>Grylloidea</taxon>
        <taxon>Gryllidae</taxon>
        <taxon>Gryllinae</taxon>
        <taxon>Gryllus</taxon>
    </lineage>
</organism>
<evidence type="ECO:0000313" key="7">
    <source>
        <dbReference type="Proteomes" id="UP001378592"/>
    </source>
</evidence>
<dbReference type="InterPro" id="IPR000421">
    <property type="entry name" value="FA58C"/>
</dbReference>
<dbReference type="EMBL" id="JAZDUA010000176">
    <property type="protein sequence ID" value="KAK7865462.1"/>
    <property type="molecule type" value="Genomic_DNA"/>
</dbReference>
<gene>
    <name evidence="6" type="ORF">R5R35_002340</name>
</gene>
<evidence type="ECO:0000256" key="3">
    <source>
        <dbReference type="ARBA" id="ARBA00019956"/>
    </source>
</evidence>
<dbReference type="SUPFAM" id="SSF49785">
    <property type="entry name" value="Galactose-binding domain-like"/>
    <property type="match status" value="1"/>
</dbReference>
<comment type="caution">
    <text evidence="6">The sequence shown here is derived from an EMBL/GenBank/DDBJ whole genome shotgun (WGS) entry which is preliminary data.</text>
</comment>
<evidence type="ECO:0000313" key="6">
    <source>
        <dbReference type="EMBL" id="KAK7865462.1"/>
    </source>
</evidence>
<dbReference type="Gene3D" id="2.60.120.260">
    <property type="entry name" value="Galactose-binding domain-like"/>
    <property type="match status" value="1"/>
</dbReference>
<sequence length="140" mass="15946">MASLLKSTKYICRVSSVLNRDSKLFGKQHLFDGCDETCWNSDQGTPQWILIELEEAVSISTFSFQFQGGFAGRDCEVEGGIDRASMQVIEAFYPEDNNTLQSFKLSRPLQVKCIRFNFKSSTDFFGRIIVYRLEITSVDT</sequence>
<dbReference type="GO" id="GO:0005634">
    <property type="term" value="C:nucleus"/>
    <property type="evidence" value="ECO:0007669"/>
    <property type="project" value="UniProtKB-SubCell"/>
</dbReference>
<protein>
    <recommendedName>
        <fullName evidence="3">Nuclear receptor 2C2-associated protein</fullName>
    </recommendedName>
</protein>
<evidence type="ECO:0000256" key="2">
    <source>
        <dbReference type="ARBA" id="ARBA00009556"/>
    </source>
</evidence>
<feature type="domain" description="F5/8 type C" evidence="5">
    <location>
        <begin position="24"/>
        <end position="121"/>
    </location>
</feature>
<evidence type="ECO:0000256" key="1">
    <source>
        <dbReference type="ARBA" id="ARBA00004123"/>
    </source>
</evidence>
<comment type="subcellular location">
    <subcellularLocation>
        <location evidence="1">Nucleus</location>
    </subcellularLocation>
</comment>
<dbReference type="Proteomes" id="UP001378592">
    <property type="component" value="Unassembled WGS sequence"/>
</dbReference>
<proteinExistence type="inferred from homology"/>
<comment type="similarity">
    <text evidence="2">Belongs to the NR2C2AP family.</text>
</comment>
<dbReference type="FunFam" id="2.60.120.260:FF:000070">
    <property type="entry name" value="Nuclear receptor 2C2-associated protein"/>
    <property type="match status" value="1"/>
</dbReference>
<evidence type="ECO:0000256" key="4">
    <source>
        <dbReference type="ARBA" id="ARBA00023242"/>
    </source>
</evidence>
<reference evidence="6 7" key="1">
    <citation type="submission" date="2024-03" db="EMBL/GenBank/DDBJ databases">
        <title>The genome assembly and annotation of the cricket Gryllus longicercus Weissman &amp; Gray.</title>
        <authorList>
            <person name="Szrajer S."/>
            <person name="Gray D."/>
            <person name="Ylla G."/>
        </authorList>
    </citation>
    <scope>NUCLEOTIDE SEQUENCE [LARGE SCALE GENOMIC DNA]</scope>
    <source>
        <strain evidence="6">DAG 2021-001</strain>
        <tissue evidence="6">Whole body minus gut</tissue>
    </source>
</reference>
<evidence type="ECO:0000259" key="5">
    <source>
        <dbReference type="Pfam" id="PF00754"/>
    </source>
</evidence>
<keyword evidence="4" id="KW-0539">Nucleus</keyword>
<dbReference type="InterPro" id="IPR008979">
    <property type="entry name" value="Galactose-bd-like_sf"/>
</dbReference>
<dbReference type="AlphaFoldDB" id="A0AAN9VNG7"/>
<accession>A0AAN9VNG7</accession>